<evidence type="ECO:0000313" key="5">
    <source>
        <dbReference type="EMBL" id="SET07405.1"/>
    </source>
</evidence>
<dbReference type="AlphaFoldDB" id="A0A1G6RAA5"/>
<evidence type="ECO:0000313" key="9">
    <source>
        <dbReference type="Proteomes" id="UP000198945"/>
    </source>
</evidence>
<evidence type="ECO:0000313" key="11">
    <source>
        <dbReference type="Proteomes" id="UP000247389"/>
    </source>
</evidence>
<reference evidence="6 13" key="4">
    <citation type="submission" date="2019-03" db="EMBL/GenBank/DDBJ databases">
        <title>Deep subsurface shale carbon reservoir microbial communities from Ohio and West Virginia, USA.</title>
        <authorList>
            <person name="Wrighton K."/>
        </authorList>
    </citation>
    <scope>NUCLEOTIDE SEQUENCE [LARGE SCALE GENOMIC DNA]</scope>
    <source>
        <strain evidence="6 13">UTICA-S4D12</strain>
    </source>
</reference>
<proteinExistence type="predicted"/>
<dbReference type="Proteomes" id="UP000324896">
    <property type="component" value="Unassembled WGS sequence"/>
</dbReference>
<dbReference type="EMBL" id="SOEF01000028">
    <property type="protein sequence ID" value="TDX40603.1"/>
    <property type="molecule type" value="Genomic_DNA"/>
</dbReference>
<dbReference type="Pfam" id="PF19539">
    <property type="entry name" value="DUF6063"/>
    <property type="match status" value="1"/>
</dbReference>
<dbReference type="EMBL" id="FMYT01000022">
    <property type="protein sequence ID" value="SDD00977.1"/>
    <property type="molecule type" value="Genomic_DNA"/>
</dbReference>
<evidence type="ECO:0000313" key="6">
    <source>
        <dbReference type="EMBL" id="TDS28463.1"/>
    </source>
</evidence>
<evidence type="ECO:0000313" key="4">
    <source>
        <dbReference type="EMBL" id="SDJ03888.1"/>
    </source>
</evidence>
<evidence type="ECO:0000313" key="1">
    <source>
        <dbReference type="EMBL" id="PXV63412.1"/>
    </source>
</evidence>
<dbReference type="OrthoDB" id="2633772at2"/>
<sequence>MAFKQEELENGAALFFKLLENEILSVSDPLAEKYRTNSEIHNIVNTMAAEAGLRVFSTAKNVHLVSKARGSSFANSYTQMKEKYSGLKRKRYFYLANIIISVFLAEIDKESHVRIRWEEEGISYHRLSDLVTATLESWLERKKEDESFTQNWSIAVEEVAELWLTEFSEYRLNKNEKVDVTRTKGNRLSFINTALKPLSEQGLIIDQSDELKLIPKAELYERLDELYHSQKRYNKFMDLILASRKEIEEENQHAQTEQN</sequence>
<dbReference type="Proteomes" id="UP000198612">
    <property type="component" value="Unassembled WGS sequence"/>
</dbReference>
<evidence type="ECO:0000313" key="12">
    <source>
        <dbReference type="Proteomes" id="UP000295472"/>
    </source>
</evidence>
<evidence type="ECO:0000313" key="7">
    <source>
        <dbReference type="EMBL" id="TDX40603.1"/>
    </source>
</evidence>
<keyword evidence="10" id="KW-1185">Reference proteome</keyword>
<dbReference type="Proteomes" id="UP000247389">
    <property type="component" value="Unassembled WGS sequence"/>
</dbReference>
<dbReference type="GeneID" id="57013430"/>
<dbReference type="EMBL" id="SOAA01000021">
    <property type="protein sequence ID" value="TDS28463.1"/>
    <property type="molecule type" value="Genomic_DNA"/>
</dbReference>
<reference evidence="1 11" key="3">
    <citation type="submission" date="2018-04" db="EMBL/GenBank/DDBJ databases">
        <title>Subsurface microbial communities from deep shales in Ohio and West Virginia, USA.</title>
        <authorList>
            <person name="Wrighton K."/>
        </authorList>
    </citation>
    <scope>NUCLEOTIDE SEQUENCE [LARGE SCALE GENOMIC DNA]</scope>
    <source>
        <strain evidence="7 12">DSMZ 11287</strain>
        <strain evidence="1 11">MSL28</strain>
    </source>
</reference>
<evidence type="ECO:0000313" key="10">
    <source>
        <dbReference type="Proteomes" id="UP000199519"/>
    </source>
</evidence>
<evidence type="ECO:0000313" key="14">
    <source>
        <dbReference type="Proteomes" id="UP000324896"/>
    </source>
</evidence>
<dbReference type="Proteomes" id="UP000198945">
    <property type="component" value="Unassembled WGS sequence"/>
</dbReference>
<dbReference type="Proteomes" id="UP000295472">
    <property type="component" value="Unassembled WGS sequence"/>
</dbReference>
<gene>
    <name evidence="6" type="ORF">BY453_12126</name>
    <name evidence="7" type="ORF">C7954_12818</name>
    <name evidence="1" type="ORF">C8C78_12425</name>
    <name evidence="2" type="ORF">SAMN04488597_12214</name>
    <name evidence="3" type="ORF">SAMN04488598_12314</name>
    <name evidence="5" type="ORF">SAMN04515652_12314</name>
    <name evidence="4" type="ORF">SAMN04515654_12418</name>
</gene>
<dbReference type="Proteomes" id="UP000295758">
    <property type="component" value="Unassembled WGS sequence"/>
</dbReference>
<dbReference type="EMBL" id="FOHG01000023">
    <property type="protein sequence ID" value="SET07405.1"/>
    <property type="molecule type" value="Genomic_DNA"/>
</dbReference>
<dbReference type="RefSeq" id="WP_073160476.1">
    <property type="nucleotide sequence ID" value="NZ_FMYT01000022.1"/>
</dbReference>
<name>A0A1G6RAA5_9FIRM</name>
<dbReference type="EMBL" id="FNEH01000024">
    <property type="protein sequence ID" value="SDJ03888.1"/>
    <property type="molecule type" value="Genomic_DNA"/>
</dbReference>
<evidence type="ECO:0000313" key="2">
    <source>
        <dbReference type="EMBL" id="SDD00977.1"/>
    </source>
</evidence>
<accession>A0A1G6RAA5</accession>
<evidence type="ECO:0000313" key="13">
    <source>
        <dbReference type="Proteomes" id="UP000295758"/>
    </source>
</evidence>
<protein>
    <submittedName>
        <fullName evidence="2">Uncharacterized protein</fullName>
    </submittedName>
</protein>
<dbReference type="EMBL" id="FNBJ01000023">
    <property type="protein sequence ID" value="SDF75750.1"/>
    <property type="molecule type" value="Genomic_DNA"/>
</dbReference>
<dbReference type="Proteomes" id="UP000199519">
    <property type="component" value="Unassembled WGS sequence"/>
</dbReference>
<evidence type="ECO:0000313" key="3">
    <source>
        <dbReference type="EMBL" id="SDF75750.1"/>
    </source>
</evidence>
<dbReference type="InterPro" id="IPR045707">
    <property type="entry name" value="DUF6063"/>
</dbReference>
<dbReference type="EMBL" id="QICM01000024">
    <property type="protein sequence ID" value="PXV63412.1"/>
    <property type="molecule type" value="Genomic_DNA"/>
</dbReference>
<dbReference type="STRING" id="54121.SAMN04515653_12514"/>
<reference evidence="8 10" key="2">
    <citation type="submission" date="2016-10" db="EMBL/GenBank/DDBJ databases">
        <authorList>
            <person name="Varghese N."/>
            <person name="Submissions S."/>
        </authorList>
    </citation>
    <scope>NUCLEOTIDE SEQUENCE [LARGE SCALE GENOMIC DNA]</scope>
    <source>
        <strain evidence="2 14">WG10</strain>
        <strain evidence="3 10">WG2</strain>
        <strain evidence="5 8">WG5</strain>
    </source>
</reference>
<organism evidence="2 14">
    <name type="scientific">Halanaerobium congolense</name>
    <dbReference type="NCBI Taxonomy" id="54121"/>
    <lineage>
        <taxon>Bacteria</taxon>
        <taxon>Bacillati</taxon>
        <taxon>Bacillota</taxon>
        <taxon>Clostridia</taxon>
        <taxon>Halanaerobiales</taxon>
        <taxon>Halanaerobiaceae</taxon>
        <taxon>Halanaerobium</taxon>
    </lineage>
</organism>
<evidence type="ECO:0000313" key="8">
    <source>
        <dbReference type="Proteomes" id="UP000198612"/>
    </source>
</evidence>
<reference evidence="4 9" key="1">
    <citation type="submission" date="2016-10" db="EMBL/GenBank/DDBJ databases">
        <authorList>
            <person name="de Groot N.N."/>
        </authorList>
    </citation>
    <scope>NUCLEOTIDE SEQUENCE [LARGE SCALE GENOMIC DNA]</scope>
    <source>
        <strain evidence="4 9">WG7</strain>
    </source>
</reference>